<proteinExistence type="predicted"/>
<sequence>MNFGKHAEHVINKINKIHQKLSFLGNRTWGLNYRQRIILYKGVARAVLGYCASVYFPRLRKVYKLKLRSLNRKWLLRTIQGYGTISFEAVDIIARVLPLDWFFFKRILLTKYRQYLHSQSQVTDTQFGLRFENSKAYDIEDNLEVNFKNITQKIHKHIYNKWQEQWDSSHKGRTTHKFFPSVENRMLKKNVKINFYLTQVFSGHGNFSAYLHRFTVKDNPTCTNCQKCETENVEHMLFNCPAWTELKQKYKIEHALSAQTLEKISGKDNFSAFAQHVMKIKNKS</sequence>
<dbReference type="AlphaFoldDB" id="A0AAW2HP68"/>
<reference evidence="1" key="1">
    <citation type="journal article" date="2024" name="Gigascience">
        <title>Chromosome-level genome of the poultry shaft louse Menopon gallinae provides insight into the host-switching and adaptive evolution of parasitic lice.</title>
        <authorList>
            <person name="Xu Y."/>
            <person name="Ma L."/>
            <person name="Liu S."/>
            <person name="Liang Y."/>
            <person name="Liu Q."/>
            <person name="He Z."/>
            <person name="Tian L."/>
            <person name="Duan Y."/>
            <person name="Cai W."/>
            <person name="Li H."/>
            <person name="Song F."/>
        </authorList>
    </citation>
    <scope>NUCLEOTIDE SEQUENCE</scope>
    <source>
        <strain evidence="1">Cailab_2023a</strain>
    </source>
</reference>
<comment type="caution">
    <text evidence="1">The sequence shown here is derived from an EMBL/GenBank/DDBJ whole genome shotgun (WGS) entry which is preliminary data.</text>
</comment>
<dbReference type="EMBL" id="JARGDH010000004">
    <property type="protein sequence ID" value="KAL0271775.1"/>
    <property type="molecule type" value="Genomic_DNA"/>
</dbReference>
<name>A0AAW2HP68_9NEOP</name>
<evidence type="ECO:0000313" key="1">
    <source>
        <dbReference type="EMBL" id="KAL0271775.1"/>
    </source>
</evidence>
<protein>
    <recommendedName>
        <fullName evidence="2">Reverse transcriptase zinc-binding domain-containing protein</fullName>
    </recommendedName>
</protein>
<evidence type="ECO:0008006" key="2">
    <source>
        <dbReference type="Google" id="ProtNLM"/>
    </source>
</evidence>
<gene>
    <name evidence="1" type="ORF">PYX00_008769</name>
</gene>
<organism evidence="1">
    <name type="scientific">Menopon gallinae</name>
    <name type="common">poultry shaft louse</name>
    <dbReference type="NCBI Taxonomy" id="328185"/>
    <lineage>
        <taxon>Eukaryota</taxon>
        <taxon>Metazoa</taxon>
        <taxon>Ecdysozoa</taxon>
        <taxon>Arthropoda</taxon>
        <taxon>Hexapoda</taxon>
        <taxon>Insecta</taxon>
        <taxon>Pterygota</taxon>
        <taxon>Neoptera</taxon>
        <taxon>Paraneoptera</taxon>
        <taxon>Psocodea</taxon>
        <taxon>Troctomorpha</taxon>
        <taxon>Phthiraptera</taxon>
        <taxon>Amblycera</taxon>
        <taxon>Menoponidae</taxon>
        <taxon>Menopon</taxon>
    </lineage>
</organism>
<accession>A0AAW2HP68</accession>